<dbReference type="PANTHER" id="PTHR30383">
    <property type="entry name" value="THIOESTERASE 1/PROTEASE 1/LYSOPHOSPHOLIPASE L1"/>
    <property type="match status" value="1"/>
</dbReference>
<dbReference type="Pfam" id="PF00657">
    <property type="entry name" value="Lipase_GDSL"/>
    <property type="match status" value="1"/>
</dbReference>
<dbReference type="RefSeq" id="XP_035339388.1">
    <property type="nucleotide sequence ID" value="XM_035483495.1"/>
</dbReference>
<keyword evidence="5" id="KW-1185">Reference proteome</keyword>
<feature type="signal peptide" evidence="3">
    <location>
        <begin position="1"/>
        <end position="20"/>
    </location>
</feature>
<dbReference type="PANTHER" id="PTHR30383:SF31">
    <property type="entry name" value="SGNH HYDROLASE-TYPE ESTERASE DOMAIN-CONTAINING PROTEIN-RELATED"/>
    <property type="match status" value="1"/>
</dbReference>
<feature type="compositionally biased region" description="Polar residues" evidence="1">
    <location>
        <begin position="48"/>
        <end position="58"/>
    </location>
</feature>
<dbReference type="InterPro" id="IPR036514">
    <property type="entry name" value="SGNH_hydro_sf"/>
</dbReference>
<dbReference type="SUPFAM" id="SSF52266">
    <property type="entry name" value="SGNH hydrolase"/>
    <property type="match status" value="1"/>
</dbReference>
<keyword evidence="3" id="KW-0732">Signal</keyword>
<protein>
    <submittedName>
        <fullName evidence="4">Uncharacterized protein</fullName>
    </submittedName>
</protein>
<organism evidence="4 5">
    <name type="scientific">Talaromyces rugulosus</name>
    <name type="common">Penicillium rugulosum</name>
    <dbReference type="NCBI Taxonomy" id="121627"/>
    <lineage>
        <taxon>Eukaryota</taxon>
        <taxon>Fungi</taxon>
        <taxon>Dikarya</taxon>
        <taxon>Ascomycota</taxon>
        <taxon>Pezizomycotina</taxon>
        <taxon>Eurotiomycetes</taxon>
        <taxon>Eurotiomycetidae</taxon>
        <taxon>Eurotiales</taxon>
        <taxon>Trichocomaceae</taxon>
        <taxon>Talaromyces</taxon>
        <taxon>Talaromyces sect. Islandici</taxon>
    </lineage>
</organism>
<dbReference type="Proteomes" id="UP000509510">
    <property type="component" value="Chromosome I"/>
</dbReference>
<feature type="chain" id="PRO_5028976792" evidence="3">
    <location>
        <begin position="21"/>
        <end position="335"/>
    </location>
</feature>
<dbReference type="OrthoDB" id="6123at2759"/>
<reference evidence="5" key="1">
    <citation type="submission" date="2020-06" db="EMBL/GenBank/DDBJ databases">
        <title>A chromosome-scale genome assembly of Talaromyces rugulosus W13939.</title>
        <authorList>
            <person name="Wang B."/>
            <person name="Guo L."/>
            <person name="Ye K."/>
            <person name="Wang L."/>
        </authorList>
    </citation>
    <scope>NUCLEOTIDE SEQUENCE [LARGE SCALE GENOMIC DNA]</scope>
    <source>
        <strain evidence="5">W13939</strain>
    </source>
</reference>
<name>A0A7H8QGZ3_TALRU</name>
<keyword evidence="2" id="KW-0472">Membrane</keyword>
<keyword evidence="2" id="KW-0812">Transmembrane</keyword>
<dbReference type="Gene3D" id="3.40.50.1110">
    <property type="entry name" value="SGNH hydrolase"/>
    <property type="match status" value="1"/>
</dbReference>
<sequence length="335" mass="36788">MARAIFLLLLLQPLLSCALAVTDIQSANPTIRDTQSLSTEDGEESLSQERALSSLEPRTSSKPFALRTLPLGASITWGYKSPDGNGYREFLRNNMTAAGWQVNMVGSLRHGSMTDNDNEGHVGLRVDQITKKAELSIPKKPNLILINAGTNDAVQHYKTSTAGERMDDLLDRLYEAIPETTIILSTLLPSKRVPKTAAKISAQYRTIVEQRQNASQRIILADMSKGVDSLTTKELIDKTHPTGFGYSKMAQVWWNAIQEAESKGFLTAPAAVQGIDDANVSHSSDDDKLTEAGKIVIGIVIPLGVITIGSFAFLFYRRWQRKRQGKEQELGSISS</sequence>
<evidence type="ECO:0000313" key="4">
    <source>
        <dbReference type="EMBL" id="QKX53209.1"/>
    </source>
</evidence>
<feature type="transmembrane region" description="Helical" evidence="2">
    <location>
        <begin position="295"/>
        <end position="316"/>
    </location>
</feature>
<keyword evidence="2" id="KW-1133">Transmembrane helix</keyword>
<dbReference type="GO" id="GO:0004622">
    <property type="term" value="F:phosphatidylcholine lysophospholipase activity"/>
    <property type="evidence" value="ECO:0007669"/>
    <property type="project" value="TreeGrafter"/>
</dbReference>
<evidence type="ECO:0000256" key="1">
    <source>
        <dbReference type="SAM" id="MobiDB-lite"/>
    </source>
</evidence>
<feature type="region of interest" description="Disordered" evidence="1">
    <location>
        <begin position="32"/>
        <end position="58"/>
    </location>
</feature>
<dbReference type="GeneID" id="55987800"/>
<dbReference type="AlphaFoldDB" id="A0A7H8QGZ3"/>
<dbReference type="InterPro" id="IPR051532">
    <property type="entry name" value="Ester_Hydrolysis_Enzymes"/>
</dbReference>
<evidence type="ECO:0000256" key="3">
    <source>
        <dbReference type="SAM" id="SignalP"/>
    </source>
</evidence>
<dbReference type="CDD" id="cd01833">
    <property type="entry name" value="XynB_like"/>
    <property type="match status" value="1"/>
</dbReference>
<proteinExistence type="predicted"/>
<gene>
    <name evidence="4" type="ORF">TRUGW13939_00285</name>
</gene>
<evidence type="ECO:0000256" key="2">
    <source>
        <dbReference type="SAM" id="Phobius"/>
    </source>
</evidence>
<dbReference type="InterPro" id="IPR001087">
    <property type="entry name" value="GDSL"/>
</dbReference>
<accession>A0A7H8QGZ3</accession>
<dbReference type="CDD" id="cd12087">
    <property type="entry name" value="TM_EGFR-like"/>
    <property type="match status" value="1"/>
</dbReference>
<dbReference type="EMBL" id="CP055898">
    <property type="protein sequence ID" value="QKX53209.1"/>
    <property type="molecule type" value="Genomic_DNA"/>
</dbReference>
<dbReference type="KEGG" id="trg:TRUGW13939_00285"/>
<evidence type="ECO:0000313" key="5">
    <source>
        <dbReference type="Proteomes" id="UP000509510"/>
    </source>
</evidence>